<gene>
    <name evidence="3" type="ORF">E5982_03310</name>
</gene>
<dbReference type="SUPFAM" id="SSF55729">
    <property type="entry name" value="Acyl-CoA N-acyltransferases (Nat)"/>
    <property type="match status" value="1"/>
</dbReference>
<keyword evidence="1" id="KW-0812">Transmembrane</keyword>
<dbReference type="Pfam" id="PF00583">
    <property type="entry name" value="Acetyltransf_1"/>
    <property type="match status" value="1"/>
</dbReference>
<feature type="transmembrane region" description="Helical" evidence="1">
    <location>
        <begin position="499"/>
        <end position="518"/>
    </location>
</feature>
<dbReference type="GO" id="GO:0016747">
    <property type="term" value="F:acyltransferase activity, transferring groups other than amino-acyl groups"/>
    <property type="evidence" value="ECO:0007669"/>
    <property type="project" value="InterPro"/>
</dbReference>
<organism evidence="3 4">
    <name type="scientific">Parvibacter caecicola</name>
    <dbReference type="NCBI Taxonomy" id="747645"/>
    <lineage>
        <taxon>Bacteria</taxon>
        <taxon>Bacillati</taxon>
        <taxon>Actinomycetota</taxon>
        <taxon>Coriobacteriia</taxon>
        <taxon>Coriobacteriales</taxon>
        <taxon>Coriobacteriaceae</taxon>
        <taxon>Parvibacter</taxon>
    </lineage>
</organism>
<dbReference type="EMBL" id="SSTM01000002">
    <property type="protein sequence ID" value="TJW11254.1"/>
    <property type="molecule type" value="Genomic_DNA"/>
</dbReference>
<sequence length="677" mass="76112">MICDGAAAGAVQNREGKPVSYIVRFGEEVDVAYLDKLVPVDRACYEEAYWGDPQKTVDRFLKNRQSFVFVEDADTGQLAGYVNFFPCEEGLYRDNLERSPVIRDDDIAPEEVAPYRADENHLFIISLAVHPAYQGTEAIKLLSNGLIDYLNRLQAQGFPITDIMGTAVSPDGKKALANYLFREVRTLADGNTVYICDGKLLQHFLAGQLEVKSYKGDMYLLMPLADHRDNLRIGHFLEDARTGAAQVPGTAADRALADELMADLRDCIAYECSNEVVKELQLAYLGSFDFLQTTDEYAGLEDPSREVVVGHARGHSVLVAHPKTHMYVLCTLLPAFPYSMTQMEDQVSFDYLKVAKPADLGSAISVLGWKALVRPGAAEEQQVLAKHGEQGTVQVAELPRDVFFAGYLLEKYGLHACGNATCALCLSQKPRDRRELQDMLAGEAYHNFEREYCIDCDPINSASETNRSQFDHYEAYLSQRAVVYVDKRFAPDISQRIDFFADYLFVIILTLFQNTALAKAAKRVTGILEESTDITPETKLIIDREYGATVRFWEMQNFKYLSSQMEAAQLREAFMNQQLHDAYSEQQEYLEHVVASKAAITESRNGMVINIVAILLAVAQLQPLFIELLQGFYQEMGIEAVYAQTTINYGILGGTLLLVLVVLINQRRKRHLEARRY</sequence>
<feature type="domain" description="N-acetyltransferase" evidence="2">
    <location>
        <begin position="49"/>
        <end position="153"/>
    </location>
</feature>
<keyword evidence="1" id="KW-1133">Transmembrane helix</keyword>
<evidence type="ECO:0000259" key="2">
    <source>
        <dbReference type="Pfam" id="PF00583"/>
    </source>
</evidence>
<comment type="caution">
    <text evidence="3">The sequence shown here is derived from an EMBL/GenBank/DDBJ whole genome shotgun (WGS) entry which is preliminary data.</text>
</comment>
<dbReference type="Proteomes" id="UP000309454">
    <property type="component" value="Unassembled WGS sequence"/>
</dbReference>
<keyword evidence="1" id="KW-0472">Membrane</keyword>
<evidence type="ECO:0000313" key="3">
    <source>
        <dbReference type="EMBL" id="TJW11254.1"/>
    </source>
</evidence>
<proteinExistence type="predicted"/>
<dbReference type="Gene3D" id="3.40.630.30">
    <property type="match status" value="1"/>
</dbReference>
<dbReference type="OrthoDB" id="9800962at2"/>
<evidence type="ECO:0000256" key="1">
    <source>
        <dbReference type="SAM" id="Phobius"/>
    </source>
</evidence>
<feature type="transmembrane region" description="Helical" evidence="1">
    <location>
        <begin position="607"/>
        <end position="626"/>
    </location>
</feature>
<accession>A0A3N0ABB7</accession>
<protein>
    <submittedName>
        <fullName evidence="3">GNAT family N-acetyltransferase</fullName>
    </submittedName>
</protein>
<keyword evidence="4" id="KW-1185">Reference proteome</keyword>
<name>A0A3N0ABB7_9ACTN</name>
<evidence type="ECO:0000313" key="4">
    <source>
        <dbReference type="Proteomes" id="UP000309454"/>
    </source>
</evidence>
<keyword evidence="3" id="KW-0808">Transferase</keyword>
<reference evidence="3 4" key="1">
    <citation type="submission" date="2019-04" db="EMBL/GenBank/DDBJ databases">
        <title>Microbes associate with the intestines of laboratory mice.</title>
        <authorList>
            <person name="Navarre W."/>
            <person name="Wong E."/>
            <person name="Huang K.C."/>
            <person name="Tropini C."/>
            <person name="Ng K."/>
            <person name="Yu B."/>
        </authorList>
    </citation>
    <scope>NUCLEOTIDE SEQUENCE [LARGE SCALE GENOMIC DNA]</scope>
    <source>
        <strain evidence="3 4">NM48_B13</strain>
    </source>
</reference>
<dbReference type="InterPro" id="IPR000182">
    <property type="entry name" value="GNAT_dom"/>
</dbReference>
<feature type="transmembrane region" description="Helical" evidence="1">
    <location>
        <begin position="646"/>
        <end position="665"/>
    </location>
</feature>
<dbReference type="InterPro" id="IPR016181">
    <property type="entry name" value="Acyl_CoA_acyltransferase"/>
</dbReference>
<dbReference type="AlphaFoldDB" id="A0A3N0ABB7"/>